<sequence>MPGGGVSAASGRLLTAAEQRGAREAAGSASRSGPGGSGGGGRGGAGGPGPGSGGPGGPAGRMSLTPKELSSLLSIISEEAGGGSTFEGLSTAFHHYFSKADHFRLGSVLVMLLQQPDLLPSAAQRLTALYLLWEMYRTEPLAANPFAASFAHLLNPAPPARGGQEPDRPPLSGHFRPEFIRPPPPLHICEDELAWLNPTEPDHAIQWDKSMCVKNSTGVEIKRIMAKAFKSPLSSPQQTQLLGELEKDPKLVYHIGLTPAKLPDLVENNPLVAIEMLLKLMQSSQITEYFSVLVNMDMSLHSMEVVNRLTTAVDLPPEFIHLYISNCISTCEQIKDKYMQNRLVRLVCVFLQSLIRNKIINVQDLFIEVQAFCIEFSRIREAAGLFRLLKTLDTGETPSETKMSK</sequence>
<evidence type="ECO:0000256" key="4">
    <source>
        <dbReference type="ARBA" id="ARBA00014872"/>
    </source>
</evidence>
<keyword evidence="8" id="KW-0804">Transcription</keyword>
<gene>
    <name evidence="11" type="primary">CNOT11</name>
</gene>
<evidence type="ECO:0000256" key="3">
    <source>
        <dbReference type="ARBA" id="ARBA00008030"/>
    </source>
</evidence>
<dbReference type="PANTHER" id="PTHR15975:SF0">
    <property type="entry name" value="CCR4-NOT TRANSCRIPTION COMPLEX SUBUNIT 11"/>
    <property type="match status" value="1"/>
</dbReference>
<evidence type="ECO:0000256" key="7">
    <source>
        <dbReference type="ARBA" id="ARBA00023158"/>
    </source>
</evidence>
<comment type="subcellular location">
    <subcellularLocation>
        <location evidence="2">Cytoplasm</location>
    </subcellularLocation>
    <subcellularLocation>
        <location evidence="1">Nucleus</location>
    </subcellularLocation>
</comment>
<keyword evidence="7" id="KW-0943">RNA-mediated gene silencing</keyword>
<evidence type="ECO:0000313" key="12">
    <source>
        <dbReference type="Proteomes" id="UP000823872"/>
    </source>
</evidence>
<evidence type="ECO:0000256" key="8">
    <source>
        <dbReference type="ARBA" id="ARBA00023163"/>
    </source>
</evidence>
<evidence type="ECO:0000256" key="6">
    <source>
        <dbReference type="ARBA" id="ARBA00023015"/>
    </source>
</evidence>
<evidence type="ECO:0000256" key="10">
    <source>
        <dbReference type="SAM" id="MobiDB-lite"/>
    </source>
</evidence>
<dbReference type="InterPro" id="IPR019312">
    <property type="entry name" value="CNOT11"/>
</dbReference>
<organism evidence="11 12">
    <name type="scientific">Felis catus</name>
    <name type="common">Cat</name>
    <name type="synonym">Felis silvestris catus</name>
    <dbReference type="NCBI Taxonomy" id="9685"/>
    <lineage>
        <taxon>Eukaryota</taxon>
        <taxon>Metazoa</taxon>
        <taxon>Chordata</taxon>
        <taxon>Craniata</taxon>
        <taxon>Vertebrata</taxon>
        <taxon>Euteleostomi</taxon>
        <taxon>Mammalia</taxon>
        <taxon>Eutheria</taxon>
        <taxon>Laurasiatheria</taxon>
        <taxon>Carnivora</taxon>
        <taxon>Feliformia</taxon>
        <taxon>Felidae</taxon>
        <taxon>Felinae</taxon>
        <taxon>Felis</taxon>
    </lineage>
</organism>
<evidence type="ECO:0000313" key="11">
    <source>
        <dbReference type="Ensembl" id="ENSFCTP00005004563.1"/>
    </source>
</evidence>
<evidence type="ECO:0000256" key="1">
    <source>
        <dbReference type="ARBA" id="ARBA00004123"/>
    </source>
</evidence>
<reference evidence="11 12" key="1">
    <citation type="submission" date="2021-02" db="EMBL/GenBank/DDBJ databases">
        <title>Safari Cat Assemblies.</title>
        <authorList>
            <person name="Bredemeyer K.R."/>
            <person name="Murphy W.J."/>
        </authorList>
    </citation>
    <scope>NUCLEOTIDE SEQUENCE [LARGE SCALE GENOMIC DNA]</scope>
</reference>
<keyword evidence="9" id="KW-0539">Nucleus</keyword>
<proteinExistence type="inferred from homology"/>
<feature type="compositionally biased region" description="Gly residues" evidence="10">
    <location>
        <begin position="33"/>
        <end position="59"/>
    </location>
</feature>
<dbReference type="Ensembl" id="ENSFCTT00005007107.1">
    <property type="protein sequence ID" value="ENSFCTP00005004563.1"/>
    <property type="gene ID" value="ENSFCTG00005002647.1"/>
</dbReference>
<accession>A0ABI7W2H2</accession>
<protein>
    <recommendedName>
        <fullName evidence="4">CCR4-NOT transcription complex subunit 11</fullName>
    </recommendedName>
</protein>
<evidence type="ECO:0000256" key="2">
    <source>
        <dbReference type="ARBA" id="ARBA00004496"/>
    </source>
</evidence>
<reference evidence="11" key="3">
    <citation type="submission" date="2025-09" db="UniProtKB">
        <authorList>
            <consortium name="Ensembl"/>
        </authorList>
    </citation>
    <scope>IDENTIFICATION</scope>
    <source>
        <strain evidence="11">breed Abyssinian</strain>
    </source>
</reference>
<keyword evidence="12" id="KW-1185">Reference proteome</keyword>
<dbReference type="Proteomes" id="UP000823872">
    <property type="component" value="Chromosome A3"/>
</dbReference>
<keyword evidence="5" id="KW-0963">Cytoplasm</keyword>
<comment type="similarity">
    <text evidence="3">Belongs to the CNOT11 family.</text>
</comment>
<evidence type="ECO:0000256" key="9">
    <source>
        <dbReference type="ARBA" id="ARBA00023242"/>
    </source>
</evidence>
<dbReference type="PANTHER" id="PTHR15975">
    <property type="entry name" value="CCR4-NOT TRANSCRIPTION COMPLEX SUBUNIT 11"/>
    <property type="match status" value="1"/>
</dbReference>
<feature type="region of interest" description="Disordered" evidence="10">
    <location>
        <begin position="1"/>
        <end position="63"/>
    </location>
</feature>
<reference evidence="11" key="2">
    <citation type="submission" date="2025-08" db="UniProtKB">
        <authorList>
            <consortium name="Ensembl"/>
        </authorList>
    </citation>
    <scope>IDENTIFICATION</scope>
    <source>
        <strain evidence="11">breed Abyssinian</strain>
    </source>
</reference>
<keyword evidence="6" id="KW-0805">Transcription regulation</keyword>
<dbReference type="GeneTree" id="ENSGT00390000006356"/>
<evidence type="ECO:0000256" key="5">
    <source>
        <dbReference type="ARBA" id="ARBA00022490"/>
    </source>
</evidence>
<dbReference type="Pfam" id="PF10155">
    <property type="entry name" value="CNOT11"/>
    <property type="match status" value="1"/>
</dbReference>
<name>A0ABI7W2H2_FELCA</name>